<dbReference type="RefSeq" id="WP_007495327.1">
    <property type="nucleotide sequence ID" value="NZ_AGBF01000035.1"/>
</dbReference>
<dbReference type="Proteomes" id="UP000004217">
    <property type="component" value="Unassembled WGS sequence"/>
</dbReference>
<feature type="compositionally biased region" description="Low complexity" evidence="1">
    <location>
        <begin position="207"/>
        <end position="217"/>
    </location>
</feature>
<dbReference type="PATRIC" id="fig|700597.3.peg.2720"/>
<evidence type="ECO:0000256" key="1">
    <source>
        <dbReference type="SAM" id="MobiDB-lite"/>
    </source>
</evidence>
<gene>
    <name evidence="2" type="ORF">SZN_13876</name>
</gene>
<evidence type="ECO:0000313" key="3">
    <source>
        <dbReference type="Proteomes" id="UP000004217"/>
    </source>
</evidence>
<reference evidence="2 3" key="1">
    <citation type="submission" date="2011-08" db="EMBL/GenBank/DDBJ databases">
        <authorList>
            <person name="Lin Y."/>
            <person name="Hao X."/>
            <person name="Johnstone L."/>
            <person name="Miller S.J."/>
            <person name="Wei G."/>
            <person name="Rensing C."/>
        </authorList>
    </citation>
    <scope>NUCLEOTIDE SEQUENCE [LARGE SCALE GENOMIC DNA]</scope>
    <source>
        <strain evidence="2 3">K42</strain>
    </source>
</reference>
<feature type="region of interest" description="Disordered" evidence="1">
    <location>
        <begin position="192"/>
        <end position="227"/>
    </location>
</feature>
<protein>
    <submittedName>
        <fullName evidence="2">Uncharacterized protein</fullName>
    </submittedName>
</protein>
<sequence length="227" mass="24410">MLREVDIMAGETGVEPVITFEGTAAVRLTHTSGRLRIETVFRPSSNGWKRNAYQFFRDGERKPMPKSWEAYRALRERLPPDASGLAVLPALTPLSPGEPLPLQIRQSLSQCEIRLGGRDDVAVSVGRDGKGRYVLAIAGTKATLHMTFETLVRSGRKCAVLASTDPIRVITAEGADLTEEVQGKLNKALARILPDPPGAASPEADPGRPQGAQAGGPSDRTGTVMRC</sequence>
<keyword evidence="3" id="KW-1185">Reference proteome</keyword>
<dbReference type="AlphaFoldDB" id="G2GBA1"/>
<proteinExistence type="predicted"/>
<dbReference type="EMBL" id="AGBF01000035">
    <property type="protein sequence ID" value="EGX59197.1"/>
    <property type="molecule type" value="Genomic_DNA"/>
</dbReference>
<name>G2GBA1_9ACTN</name>
<comment type="caution">
    <text evidence="2">The sequence shown here is derived from an EMBL/GenBank/DDBJ whole genome shotgun (WGS) entry which is preliminary data.</text>
</comment>
<evidence type="ECO:0000313" key="2">
    <source>
        <dbReference type="EMBL" id="EGX59197.1"/>
    </source>
</evidence>
<accession>G2GBA1</accession>
<organism evidence="2 3">
    <name type="scientific">Streptomyces zinciresistens K42</name>
    <dbReference type="NCBI Taxonomy" id="700597"/>
    <lineage>
        <taxon>Bacteria</taxon>
        <taxon>Bacillati</taxon>
        <taxon>Actinomycetota</taxon>
        <taxon>Actinomycetes</taxon>
        <taxon>Kitasatosporales</taxon>
        <taxon>Streptomycetaceae</taxon>
        <taxon>Streptomyces</taxon>
    </lineage>
</organism>